<reference evidence="1 2" key="1">
    <citation type="journal article" date="2019" name="Nat. Ecol. Evol.">
        <title>Megaphylogeny resolves global patterns of mushroom evolution.</title>
        <authorList>
            <person name="Varga T."/>
            <person name="Krizsan K."/>
            <person name="Foldi C."/>
            <person name="Dima B."/>
            <person name="Sanchez-Garcia M."/>
            <person name="Sanchez-Ramirez S."/>
            <person name="Szollosi G.J."/>
            <person name="Szarkandi J.G."/>
            <person name="Papp V."/>
            <person name="Albert L."/>
            <person name="Andreopoulos W."/>
            <person name="Angelini C."/>
            <person name="Antonin V."/>
            <person name="Barry K.W."/>
            <person name="Bougher N.L."/>
            <person name="Buchanan P."/>
            <person name="Buyck B."/>
            <person name="Bense V."/>
            <person name="Catcheside P."/>
            <person name="Chovatia M."/>
            <person name="Cooper J."/>
            <person name="Damon W."/>
            <person name="Desjardin D."/>
            <person name="Finy P."/>
            <person name="Geml J."/>
            <person name="Haridas S."/>
            <person name="Hughes K."/>
            <person name="Justo A."/>
            <person name="Karasinski D."/>
            <person name="Kautmanova I."/>
            <person name="Kiss B."/>
            <person name="Kocsube S."/>
            <person name="Kotiranta H."/>
            <person name="LaButti K.M."/>
            <person name="Lechner B.E."/>
            <person name="Liimatainen K."/>
            <person name="Lipzen A."/>
            <person name="Lukacs Z."/>
            <person name="Mihaltcheva S."/>
            <person name="Morgado L.N."/>
            <person name="Niskanen T."/>
            <person name="Noordeloos M.E."/>
            <person name="Ohm R.A."/>
            <person name="Ortiz-Santana B."/>
            <person name="Ovrebo C."/>
            <person name="Racz N."/>
            <person name="Riley R."/>
            <person name="Savchenko A."/>
            <person name="Shiryaev A."/>
            <person name="Soop K."/>
            <person name="Spirin V."/>
            <person name="Szebenyi C."/>
            <person name="Tomsovsky M."/>
            <person name="Tulloss R.E."/>
            <person name="Uehling J."/>
            <person name="Grigoriev I.V."/>
            <person name="Vagvolgyi C."/>
            <person name="Papp T."/>
            <person name="Martin F.M."/>
            <person name="Miettinen O."/>
            <person name="Hibbett D.S."/>
            <person name="Nagy L.G."/>
        </authorList>
    </citation>
    <scope>NUCLEOTIDE SEQUENCE [LARGE SCALE GENOMIC DNA]</scope>
    <source>
        <strain evidence="1 2">FP101781</strain>
    </source>
</reference>
<keyword evidence="2" id="KW-1185">Reference proteome</keyword>
<proteinExistence type="predicted"/>
<organism evidence="1 2">
    <name type="scientific">Coprinellus micaceus</name>
    <name type="common">Glistening ink-cap mushroom</name>
    <name type="synonym">Coprinus micaceus</name>
    <dbReference type="NCBI Taxonomy" id="71717"/>
    <lineage>
        <taxon>Eukaryota</taxon>
        <taxon>Fungi</taxon>
        <taxon>Dikarya</taxon>
        <taxon>Basidiomycota</taxon>
        <taxon>Agaricomycotina</taxon>
        <taxon>Agaricomycetes</taxon>
        <taxon>Agaricomycetidae</taxon>
        <taxon>Agaricales</taxon>
        <taxon>Agaricineae</taxon>
        <taxon>Psathyrellaceae</taxon>
        <taxon>Coprinellus</taxon>
    </lineage>
</organism>
<dbReference type="EMBL" id="QPFP01000092">
    <property type="protein sequence ID" value="TEB22387.1"/>
    <property type="molecule type" value="Genomic_DNA"/>
</dbReference>
<dbReference type="AlphaFoldDB" id="A0A4Y7SKH6"/>
<accession>A0A4Y7SKH6</accession>
<protein>
    <submittedName>
        <fullName evidence="1">Uncharacterized protein</fullName>
    </submittedName>
</protein>
<name>A0A4Y7SKH6_COPMI</name>
<sequence length="158" mass="17031">MNLTDRPNRRPRGGQEIPVGSCTVKLRGCDGAGLSASQSRQQGSQNCCSIYLHLSSRILGNVQRVHVRLRVDTSGCQHSSGLMLLSCLPSKRVPHDVVSAGQPTALAKVWVSTPHNFTTLQGAHPFRNGRLCLISNDAEAIAPDAYLATVPCLTRKAF</sequence>
<gene>
    <name evidence="1" type="ORF">FA13DRAFT_1514240</name>
</gene>
<evidence type="ECO:0000313" key="1">
    <source>
        <dbReference type="EMBL" id="TEB22387.1"/>
    </source>
</evidence>
<comment type="caution">
    <text evidence="1">The sequence shown here is derived from an EMBL/GenBank/DDBJ whole genome shotgun (WGS) entry which is preliminary data.</text>
</comment>
<evidence type="ECO:0000313" key="2">
    <source>
        <dbReference type="Proteomes" id="UP000298030"/>
    </source>
</evidence>
<dbReference type="Proteomes" id="UP000298030">
    <property type="component" value="Unassembled WGS sequence"/>
</dbReference>